<protein>
    <submittedName>
        <fullName evidence="1">Uncharacterized protein</fullName>
    </submittedName>
</protein>
<gene>
    <name evidence="1" type="ORF">SOASR030_20180</name>
</gene>
<organism evidence="1 2">
    <name type="scientific">Leminorella grimontii</name>
    <dbReference type="NCBI Taxonomy" id="82981"/>
    <lineage>
        <taxon>Bacteria</taxon>
        <taxon>Pseudomonadati</taxon>
        <taxon>Pseudomonadota</taxon>
        <taxon>Gammaproteobacteria</taxon>
        <taxon>Enterobacterales</taxon>
        <taxon>Budviciaceae</taxon>
        <taxon>Leminorella</taxon>
    </lineage>
</organism>
<proteinExistence type="predicted"/>
<dbReference type="AlphaFoldDB" id="A0AAV5N580"/>
<dbReference type="Proteomes" id="UP001058124">
    <property type="component" value="Unassembled WGS sequence"/>
</dbReference>
<reference evidence="1" key="1">
    <citation type="submission" date="2022-06" db="EMBL/GenBank/DDBJ databases">
        <title>Draft genome sequences of Leminorella grimontii str. JCM5902.</title>
        <authorList>
            <person name="Wakabayashi Y."/>
            <person name="Kojima K."/>
        </authorList>
    </citation>
    <scope>NUCLEOTIDE SEQUENCE</scope>
    <source>
        <strain evidence="1">JCM 5902</strain>
    </source>
</reference>
<sequence>MKAALWDPSGFDVSMRGKYNSLYELEEDIQTLSGSANFSELDTLDWFLVDKDSGKLAFLCLTVPSIITISDQCIDVSSLRDVALSRSIKNFMFSVELQDSAFFSFNSNQLTVATDLSRCCYKAQVLGDLYFLLDEDLNYCGFALTNATKHIPGYRDGIDDSTLNQALSLMLGLCSQHAYDAMDDKDAQYFSIIGQLENLIRTHGQTDERLLSFTDFTENLKFTFYDVT</sequence>
<evidence type="ECO:0000313" key="2">
    <source>
        <dbReference type="Proteomes" id="UP001058124"/>
    </source>
</evidence>
<dbReference type="EMBL" id="BRLH01000004">
    <property type="protein sequence ID" value="GKX55906.1"/>
    <property type="molecule type" value="Genomic_DNA"/>
</dbReference>
<evidence type="ECO:0000313" key="1">
    <source>
        <dbReference type="EMBL" id="GKX55906.1"/>
    </source>
</evidence>
<keyword evidence="2" id="KW-1185">Reference proteome</keyword>
<comment type="caution">
    <text evidence="1">The sequence shown here is derived from an EMBL/GenBank/DDBJ whole genome shotgun (WGS) entry which is preliminary data.</text>
</comment>
<dbReference type="RefSeq" id="WP_027274325.1">
    <property type="nucleotide sequence ID" value="NZ_BRLH01000004.1"/>
</dbReference>
<name>A0AAV5N580_9GAMM</name>
<accession>A0AAV5N580</accession>